<gene>
    <name evidence="1" type="ORF">HHL09_06015</name>
</gene>
<dbReference type="KEGG" id="luo:HHL09_06015"/>
<dbReference type="SUPFAM" id="SSF111069">
    <property type="entry name" value="Hypothetical protein yfbM"/>
    <property type="match status" value="1"/>
</dbReference>
<accession>A0A858RF38</accession>
<sequence length="164" mass="18365">MACLGVHFAITDEDLVALRQAGSDEALMEVIEGIEERWEEGENLVCETDKAWDAIHRCLTDGTLSFESGTEPLNLCILGGEQLYEGEDYIVALINHSQLRQLADALVAITPEFLGARYSQLPEDYSRPKSQEDCQYTWDWFSSLPAFFDGAAKSGRHVIFTVDQ</sequence>
<dbReference type="Pfam" id="PF08974">
    <property type="entry name" value="DUF1877"/>
    <property type="match status" value="1"/>
</dbReference>
<dbReference type="RefSeq" id="WP_169453666.1">
    <property type="nucleotide sequence ID" value="NZ_CP051774.1"/>
</dbReference>
<reference evidence="1 2" key="1">
    <citation type="submission" date="2020-04" db="EMBL/GenBank/DDBJ databases">
        <title>Luteolibacter sp. G-1-1-1 isolated from soil.</title>
        <authorList>
            <person name="Dahal R.H."/>
        </authorList>
    </citation>
    <scope>NUCLEOTIDE SEQUENCE [LARGE SCALE GENOMIC DNA]</scope>
    <source>
        <strain evidence="1 2">G-1-1-1</strain>
    </source>
</reference>
<dbReference type="Proteomes" id="UP000501812">
    <property type="component" value="Chromosome"/>
</dbReference>
<organism evidence="1 2">
    <name type="scientific">Luteolibacter luteus</name>
    <dbReference type="NCBI Taxonomy" id="2728835"/>
    <lineage>
        <taxon>Bacteria</taxon>
        <taxon>Pseudomonadati</taxon>
        <taxon>Verrucomicrobiota</taxon>
        <taxon>Verrucomicrobiia</taxon>
        <taxon>Verrucomicrobiales</taxon>
        <taxon>Verrucomicrobiaceae</taxon>
        <taxon>Luteolibacter</taxon>
    </lineage>
</organism>
<keyword evidence="2" id="KW-1185">Reference proteome</keyword>
<evidence type="ECO:0000313" key="2">
    <source>
        <dbReference type="Proteomes" id="UP000501812"/>
    </source>
</evidence>
<dbReference type="EMBL" id="CP051774">
    <property type="protein sequence ID" value="QJE95352.1"/>
    <property type="molecule type" value="Genomic_DNA"/>
</dbReference>
<dbReference type="Gene3D" id="3.40.1760.10">
    <property type="entry name" value="YfbM-like super family"/>
    <property type="match status" value="1"/>
</dbReference>
<evidence type="ECO:0000313" key="1">
    <source>
        <dbReference type="EMBL" id="QJE95352.1"/>
    </source>
</evidence>
<dbReference type="InterPro" id="IPR035944">
    <property type="entry name" value="YfbM-like_sf"/>
</dbReference>
<dbReference type="AlphaFoldDB" id="A0A858RF38"/>
<name>A0A858RF38_9BACT</name>
<proteinExistence type="predicted"/>
<protein>
    <submittedName>
        <fullName evidence="1">YfbM family protein</fullName>
    </submittedName>
</protein>
<dbReference type="InterPro" id="IPR015068">
    <property type="entry name" value="DUF1877"/>
</dbReference>